<organism evidence="1 2">
    <name type="scientific">Rhodotorula mucilaginosa</name>
    <name type="common">Yeast</name>
    <name type="synonym">Rhodotorula rubra</name>
    <dbReference type="NCBI Taxonomy" id="5537"/>
    <lineage>
        <taxon>Eukaryota</taxon>
        <taxon>Fungi</taxon>
        <taxon>Dikarya</taxon>
        <taxon>Basidiomycota</taxon>
        <taxon>Pucciniomycotina</taxon>
        <taxon>Microbotryomycetes</taxon>
        <taxon>Sporidiobolales</taxon>
        <taxon>Sporidiobolaceae</taxon>
        <taxon>Rhodotorula</taxon>
    </lineage>
</organism>
<accession>A0A9P7B360</accession>
<keyword evidence="2" id="KW-1185">Reference proteome</keyword>
<proteinExistence type="predicted"/>
<name>A0A9P7B360_RHOMI</name>
<evidence type="ECO:0000313" key="1">
    <source>
        <dbReference type="EMBL" id="KAG0657053.1"/>
    </source>
</evidence>
<dbReference type="Proteomes" id="UP000777482">
    <property type="component" value="Unassembled WGS sequence"/>
</dbReference>
<dbReference type="EMBL" id="PUHQ01000087">
    <property type="protein sequence ID" value="KAG0657053.1"/>
    <property type="molecule type" value="Genomic_DNA"/>
</dbReference>
<dbReference type="AlphaFoldDB" id="A0A9P7B360"/>
<protein>
    <recommendedName>
        <fullName evidence="3">HIG1 domain-containing protein</fullName>
    </recommendedName>
</protein>
<sequence>MLNPLGSSRTRHGAEDEDIAYRLQVMGAREGAIKGTVVGATLMALANWRFPWVQRQTLAGKSFLVMWATIFGMVTHADHYLLKWEQEHRVQSERWRTAARSELAAQGTVPSESAMRAWKANYDAKVRATIDSPVLATQDAPSQAAASSQEGRSAVLEELELAKQDK</sequence>
<gene>
    <name evidence="1" type="ORF">C6P46_006715</name>
</gene>
<dbReference type="OrthoDB" id="2521891at2759"/>
<reference evidence="1 2" key="1">
    <citation type="submission" date="2020-11" db="EMBL/GenBank/DDBJ databases">
        <title>Kefir isolates.</title>
        <authorList>
            <person name="Marcisauskas S."/>
            <person name="Kim Y."/>
            <person name="Blasche S."/>
        </authorList>
    </citation>
    <scope>NUCLEOTIDE SEQUENCE [LARGE SCALE GENOMIC DNA]</scope>
    <source>
        <strain evidence="1 2">KR</strain>
    </source>
</reference>
<evidence type="ECO:0008006" key="3">
    <source>
        <dbReference type="Google" id="ProtNLM"/>
    </source>
</evidence>
<evidence type="ECO:0000313" key="2">
    <source>
        <dbReference type="Proteomes" id="UP000777482"/>
    </source>
</evidence>
<comment type="caution">
    <text evidence="1">The sequence shown here is derived from an EMBL/GenBank/DDBJ whole genome shotgun (WGS) entry which is preliminary data.</text>
</comment>